<dbReference type="AlphaFoldDB" id="A0A0N4UCM1"/>
<reference evidence="5" key="1">
    <citation type="submission" date="2017-02" db="UniProtKB">
        <authorList>
            <consortium name="WormBaseParasite"/>
        </authorList>
    </citation>
    <scope>IDENTIFICATION</scope>
</reference>
<comment type="similarity">
    <text evidence="1">Belongs to the IER family.</text>
</comment>
<dbReference type="OrthoDB" id="5822441at2759"/>
<dbReference type="InterPro" id="IPR008653">
    <property type="entry name" value="IER"/>
</dbReference>
<organism evidence="3 5">
    <name type="scientific">Dracunculus medinensis</name>
    <name type="common">Guinea worm</name>
    <dbReference type="NCBI Taxonomy" id="318479"/>
    <lineage>
        <taxon>Eukaryota</taxon>
        <taxon>Metazoa</taxon>
        <taxon>Ecdysozoa</taxon>
        <taxon>Nematoda</taxon>
        <taxon>Chromadorea</taxon>
        <taxon>Rhabditida</taxon>
        <taxon>Spirurina</taxon>
        <taxon>Dracunculoidea</taxon>
        <taxon>Dracunculidae</taxon>
        <taxon>Dracunculus</taxon>
    </lineage>
</organism>
<dbReference type="WBParaSite" id="DME_0000502101-mRNA-1">
    <property type="protein sequence ID" value="DME_0000502101-mRNA-1"/>
    <property type="gene ID" value="DME_0000502101"/>
</dbReference>
<dbReference type="PANTHER" id="PTHR15895">
    <property type="entry name" value="IMMEDIATE EARLY RESPONSE GENE"/>
    <property type="match status" value="1"/>
</dbReference>
<proteinExistence type="inferred from homology"/>
<evidence type="ECO:0000313" key="2">
    <source>
        <dbReference type="EMBL" id="VDN58847.1"/>
    </source>
</evidence>
<evidence type="ECO:0000256" key="1">
    <source>
        <dbReference type="ARBA" id="ARBA00006186"/>
    </source>
</evidence>
<dbReference type="Pfam" id="PF05760">
    <property type="entry name" value="IER"/>
    <property type="match status" value="1"/>
</dbReference>
<sequence>MYTGEDDIDGPLETNRLIQVSCEKIVNSRNERGGAKLHRNLMIVHLIRKARSHTMRSAVGYPYPSCAEANSFVYGSPSSDIYQNSSDCQSNPSCYSGQLRNASEHLYNAYNSSHYGHSEFSMELSDEMDYAIPLEPIKLRFVGNEVPMESGELLELKQSEVPKNGSLLYGEQQTEISSVQMSSLPHFGDELQQSTSYLSENIEEVRELPAAEDDNGCFVDDGDDEETEECQLSETSGRRKRKTSMTCLAASDSSSAKKCCVEEHQLTGLISVFNSGLTVVADQILPRTPAANLLPPASDQIVPSLMHLACSPLICK</sequence>
<dbReference type="Proteomes" id="UP000038040">
    <property type="component" value="Unplaced"/>
</dbReference>
<gene>
    <name evidence="2" type="ORF">DME_LOCUS8820</name>
</gene>
<dbReference type="EMBL" id="UYYG01001172">
    <property type="protein sequence ID" value="VDN58847.1"/>
    <property type="molecule type" value="Genomic_DNA"/>
</dbReference>
<dbReference type="Proteomes" id="UP000274756">
    <property type="component" value="Unassembled WGS sequence"/>
</dbReference>
<protein>
    <submittedName>
        <fullName evidence="5">SERTA domain-containing protein</fullName>
    </submittedName>
</protein>
<evidence type="ECO:0000313" key="5">
    <source>
        <dbReference type="WBParaSite" id="DME_0000502101-mRNA-1"/>
    </source>
</evidence>
<evidence type="ECO:0000313" key="3">
    <source>
        <dbReference type="Proteomes" id="UP000038040"/>
    </source>
</evidence>
<name>A0A0N4UCM1_DRAME</name>
<accession>A0A0N4UCM1</accession>
<reference evidence="2 4" key="2">
    <citation type="submission" date="2018-11" db="EMBL/GenBank/DDBJ databases">
        <authorList>
            <consortium name="Pathogen Informatics"/>
        </authorList>
    </citation>
    <scope>NUCLEOTIDE SEQUENCE [LARGE SCALE GENOMIC DNA]</scope>
</reference>
<evidence type="ECO:0000313" key="4">
    <source>
        <dbReference type="Proteomes" id="UP000274756"/>
    </source>
</evidence>
<keyword evidence="4" id="KW-1185">Reference proteome</keyword>